<dbReference type="InterPro" id="IPR022572">
    <property type="entry name" value="DNA_rep/recomb_RecO_N"/>
</dbReference>
<evidence type="ECO:0000259" key="1">
    <source>
        <dbReference type="Pfam" id="PF13114"/>
    </source>
</evidence>
<accession>A0A1W1CW10</accession>
<sequence>MQGYIINLNKVKEEDLIVTILSDGSLETLYRFYGARHGTINIGFKIDYEIEPSAKSTIGRLKDVVHIGYPWINDYKLLRFWQDFIGLFYKHLKDAEDIGSFYFELFENAQTQWNKQNPKRVAIELYTKLLEHEGRLHKEHYCFLCSKEIVGDVSLIRAFLPTHYNCTHTYGIKRSAIDELYENKSSIFLSDKEVDRLWNVLMEGL</sequence>
<dbReference type="EMBL" id="FPHF01000119">
    <property type="protein sequence ID" value="SFV70040.1"/>
    <property type="molecule type" value="Genomic_DNA"/>
</dbReference>
<gene>
    <name evidence="2" type="ORF">MNB_SM-4-609</name>
</gene>
<name>A0A1W1CW10_9ZZZZ</name>
<dbReference type="NCBIfam" id="NF010483">
    <property type="entry name" value="PRK13908.1"/>
    <property type="match status" value="1"/>
</dbReference>
<proteinExistence type="predicted"/>
<organism evidence="2">
    <name type="scientific">hydrothermal vent metagenome</name>
    <dbReference type="NCBI Taxonomy" id="652676"/>
    <lineage>
        <taxon>unclassified sequences</taxon>
        <taxon>metagenomes</taxon>
        <taxon>ecological metagenomes</taxon>
    </lineage>
</organism>
<evidence type="ECO:0000313" key="2">
    <source>
        <dbReference type="EMBL" id="SFV70040.1"/>
    </source>
</evidence>
<feature type="domain" description="DNA replication/recombination mediator RecO N-terminal" evidence="1">
    <location>
        <begin position="1"/>
        <end position="72"/>
    </location>
</feature>
<dbReference type="Pfam" id="PF13114">
    <property type="entry name" value="RecO_N_2"/>
    <property type="match status" value="1"/>
</dbReference>
<protein>
    <recommendedName>
        <fullName evidence="1">DNA replication/recombination mediator RecO N-terminal domain-containing protein</fullName>
    </recommendedName>
</protein>
<reference evidence="2" key="1">
    <citation type="submission" date="2016-10" db="EMBL/GenBank/DDBJ databases">
        <authorList>
            <person name="de Groot N.N."/>
        </authorList>
    </citation>
    <scope>NUCLEOTIDE SEQUENCE</scope>
</reference>
<dbReference type="AlphaFoldDB" id="A0A1W1CW10"/>